<dbReference type="GO" id="GO:0006522">
    <property type="term" value="P:alanine metabolic process"/>
    <property type="evidence" value="ECO:0007669"/>
    <property type="project" value="UniProtKB-UniRule"/>
</dbReference>
<dbReference type="SUPFAM" id="SSF51735">
    <property type="entry name" value="NAD(P)-binding Rossmann-fold domains"/>
    <property type="match status" value="1"/>
</dbReference>
<dbReference type="PIRSF" id="PIRSF001439">
    <property type="entry name" value="CryM"/>
    <property type="match status" value="1"/>
</dbReference>
<dbReference type="InterPro" id="IPR028609">
    <property type="entry name" value="AlaDH_arch-typ"/>
</dbReference>
<dbReference type="STRING" id="1776334.APZ16_04610"/>
<dbReference type="Pfam" id="PF02423">
    <property type="entry name" value="OCD_Mu_crystall"/>
    <property type="match status" value="1"/>
</dbReference>
<evidence type="ECO:0000256" key="4">
    <source>
        <dbReference type="NCBIfam" id="TIGR02371"/>
    </source>
</evidence>
<dbReference type="FunFam" id="3.40.50.720:FF:000311">
    <property type="entry name" value="Ornithine cyclodeaminase"/>
    <property type="match status" value="1"/>
</dbReference>
<accession>A0A147JTX1</accession>
<organism evidence="5 6">
    <name type="scientific">Hadarchaeum yellowstonense</name>
    <dbReference type="NCBI Taxonomy" id="1776334"/>
    <lineage>
        <taxon>Archaea</taxon>
        <taxon>Methanobacteriati</taxon>
        <taxon>Candidatus Hadarchaeota</taxon>
        <taxon>Candidatus Hadarchaeia</taxon>
        <taxon>Candidatus Hadarchaeales</taxon>
        <taxon>Candidatus Hadarchaeaceae</taxon>
        <taxon>Candidatus Hadarchaeum</taxon>
    </lineage>
</organism>
<evidence type="ECO:0000313" key="6">
    <source>
        <dbReference type="Proteomes" id="UP000074294"/>
    </source>
</evidence>
<comment type="similarity">
    <text evidence="3">Belongs to the ornithine cyclodeaminase/mu-crystallin family. Archaeal alanine dehydrogenase subfamily.</text>
</comment>
<evidence type="ECO:0000256" key="1">
    <source>
        <dbReference type="ARBA" id="ARBA00023002"/>
    </source>
</evidence>
<dbReference type="Gene3D" id="3.40.50.720">
    <property type="entry name" value="NAD(P)-binding Rossmann-like Domain"/>
    <property type="match status" value="1"/>
</dbReference>
<name>A0A147JTX1_HADYE</name>
<feature type="binding site" evidence="3">
    <location>
        <begin position="140"/>
        <end position="141"/>
    </location>
    <ligand>
        <name>NAD(+)</name>
        <dbReference type="ChEBI" id="CHEBI:57540"/>
    </ligand>
</feature>
<dbReference type="InterPro" id="IPR003462">
    <property type="entry name" value="ODC_Mu_crystall"/>
</dbReference>
<proteinExistence type="inferred from homology"/>
<dbReference type="EC" id="1.4.1.1" evidence="3 4"/>
<dbReference type="PANTHER" id="PTHR13812:SF19">
    <property type="entry name" value="KETIMINE REDUCTASE MU-CRYSTALLIN"/>
    <property type="match status" value="1"/>
</dbReference>
<feature type="active site" description="Proton donor/acceptor" evidence="3">
    <location>
        <position position="69"/>
    </location>
</feature>
<dbReference type="FunFam" id="3.30.1780.10:FF:000002">
    <property type="entry name" value="Ornithine cyclodeaminase"/>
    <property type="match status" value="1"/>
</dbReference>
<protein>
    <recommendedName>
        <fullName evidence="3 4">Alanine dehydrogenase</fullName>
        <shortName evidence="3">AlaDH</shortName>
        <ecNumber evidence="3 4">1.4.1.1</ecNumber>
    </recommendedName>
</protein>
<feature type="binding site" evidence="3">
    <location>
        <position position="298"/>
    </location>
    <ligand>
        <name>NAD(+)</name>
        <dbReference type="ChEBI" id="CHEBI:57540"/>
    </ligand>
</feature>
<dbReference type="AlphaFoldDB" id="A0A147JTX1"/>
<feature type="binding site" evidence="3">
    <location>
        <position position="113"/>
    </location>
    <ligand>
        <name>NAD(+)</name>
        <dbReference type="ChEBI" id="CHEBI:57540"/>
    </ligand>
</feature>
<dbReference type="GO" id="GO:0000286">
    <property type="term" value="F:alanine dehydrogenase activity"/>
    <property type="evidence" value="ECO:0007669"/>
    <property type="project" value="UniProtKB-UniRule"/>
</dbReference>
<dbReference type="Gene3D" id="3.30.1780.10">
    <property type="entry name" value="ornithine cyclodeaminase, domain 1"/>
    <property type="match status" value="1"/>
</dbReference>
<dbReference type="Proteomes" id="UP000074294">
    <property type="component" value="Unassembled WGS sequence"/>
</dbReference>
<feature type="binding site" evidence="3">
    <location>
        <begin position="225"/>
        <end position="227"/>
    </location>
    <ligand>
        <name>NAD(+)</name>
        <dbReference type="ChEBI" id="CHEBI:57540"/>
    </ligand>
</feature>
<feature type="binding site" evidence="3">
    <location>
        <position position="231"/>
    </location>
    <ligand>
        <name>NAD(+)</name>
        <dbReference type="ChEBI" id="CHEBI:57540"/>
    </ligand>
</feature>
<comment type="caution">
    <text evidence="3">Lacks conserved residue(s) required for the propagation of feature annotation.</text>
</comment>
<dbReference type="NCBIfam" id="TIGR02371">
    <property type="entry name" value="ala_DH_arch"/>
    <property type="match status" value="1"/>
</dbReference>
<keyword evidence="3" id="KW-0547">Nucleotide-binding</keyword>
<dbReference type="HAMAP" id="MF_00935">
    <property type="entry name" value="AlaDH_arch"/>
    <property type="match status" value="1"/>
</dbReference>
<dbReference type="InterPro" id="IPR012742">
    <property type="entry name" value="Ala_DH_archaeglobus"/>
</dbReference>
<dbReference type="EMBL" id="LQMQ01000051">
    <property type="protein sequence ID" value="KUO39949.1"/>
    <property type="molecule type" value="Genomic_DNA"/>
</dbReference>
<comment type="catalytic activity">
    <reaction evidence="3">
        <text>L-alanine + NAD(+) + H2O = pyruvate + NH4(+) + NADH + H(+)</text>
        <dbReference type="Rhea" id="RHEA:18405"/>
        <dbReference type="ChEBI" id="CHEBI:15361"/>
        <dbReference type="ChEBI" id="CHEBI:15377"/>
        <dbReference type="ChEBI" id="CHEBI:15378"/>
        <dbReference type="ChEBI" id="CHEBI:28938"/>
        <dbReference type="ChEBI" id="CHEBI:57540"/>
        <dbReference type="ChEBI" id="CHEBI:57945"/>
        <dbReference type="ChEBI" id="CHEBI:57972"/>
        <dbReference type="EC" id="1.4.1.1"/>
    </reaction>
</comment>
<comment type="caution">
    <text evidence="5">The sequence shown here is derived from an EMBL/GenBank/DDBJ whole genome shotgun (WGS) entry which is preliminary data.</text>
</comment>
<keyword evidence="2 3" id="KW-0520">NAD</keyword>
<gene>
    <name evidence="3" type="primary">ala</name>
    <name evidence="5" type="ORF">APZ16_04610</name>
</gene>
<dbReference type="PANTHER" id="PTHR13812">
    <property type="entry name" value="KETIMINE REDUCTASE MU-CRYSTALLIN"/>
    <property type="match status" value="1"/>
</dbReference>
<evidence type="ECO:0000256" key="2">
    <source>
        <dbReference type="ARBA" id="ARBA00023027"/>
    </source>
</evidence>
<dbReference type="GO" id="GO:0051287">
    <property type="term" value="F:NAD binding"/>
    <property type="evidence" value="ECO:0007669"/>
    <property type="project" value="UniProtKB-UniRule"/>
</dbReference>
<evidence type="ECO:0000313" key="5">
    <source>
        <dbReference type="EMBL" id="KUO39949.1"/>
    </source>
</evidence>
<sequence>MKVLLLSKKEIEGLISMREVITAVEKAFRAKGLGRVQMPPKSYVNFEKYGGDFRVMPAYLEDIDAAGVKIVNVHPRNPKKYRLPTVMATILLLDPKTGAPLTIMDGTLITNLRTGAGGAVAAKYLARRDSRVVAMLGAGVQAKTQLLGLNEVLKIEEVRVNDISPKNASRFAAEMSKMLGLEVKVFRSVKEATEAADIIVTTTPSTKPILMDEHVRSGTHINAIGADAPGKQELDPAILLRAKVVVDDVEQAIHGGEVNVPLSKGLISRGDIYADLGEIVTGKKPGRTSRDEITVFDSTGLAIQDIATDWFVYRKAKRLGKGRWVELF</sequence>
<dbReference type="GO" id="GO:0005737">
    <property type="term" value="C:cytoplasm"/>
    <property type="evidence" value="ECO:0007669"/>
    <property type="project" value="TreeGrafter"/>
</dbReference>
<evidence type="ECO:0000256" key="3">
    <source>
        <dbReference type="HAMAP-Rule" id="MF_00935"/>
    </source>
</evidence>
<dbReference type="InterPro" id="IPR036291">
    <property type="entry name" value="NAD(P)-bd_dom_sf"/>
</dbReference>
<dbReference type="InterPro" id="IPR023401">
    <property type="entry name" value="ODC_N"/>
</dbReference>
<reference evidence="5 6" key="1">
    <citation type="journal article" date="2016" name="Nat. Microbiol.">
        <title>Genomic inference of the metabolism of cosmopolitan subsurface Archaea, Hadesarchaea.</title>
        <authorList>
            <person name="Baker B.J."/>
            <person name="Saw J.H."/>
            <person name="Lind A.E."/>
            <person name="Lazar C.S."/>
            <person name="Hinrichs K.-U."/>
            <person name="Teske A.P."/>
            <person name="Ettema T.J."/>
        </authorList>
    </citation>
    <scope>NUCLEOTIDE SEQUENCE [LARGE SCALE GENOMIC DNA]</scope>
</reference>
<comment type="function">
    <text evidence="3">Catalyzes the NAD(+)-dependent oxidative deamination of L-alanine to pyruvate, and the reverse reaction, the reductive amination of pyruvate.</text>
</comment>
<keyword evidence="1 3" id="KW-0560">Oxidoreductase</keyword>